<sequence length="146" mass="16460">MSEMIRAEHIQLQARVENWEEAIRLAAQPLYEAGYFEQTYVDAMINSVHEMGPYIVIAPEIAIAHARPSDDVHQVGLSLLKLDEHINFTETGRYATLIFVLSAVDEAAHLEILKQLAMRLSDTNTVAALMAAQSKQDIQKLLEERD</sequence>
<comment type="subcellular location">
    <subcellularLocation>
        <location evidence="1">Cytoplasm</location>
    </subcellularLocation>
</comment>
<dbReference type="PROSITE" id="PS51094">
    <property type="entry name" value="PTS_EIIA_TYPE_2"/>
    <property type="match status" value="1"/>
</dbReference>
<comment type="function">
    <text evidence="9">The phosphoenolpyruvate-dependent sugar phosphotransferase system (sugar PTS), a major carbohydrate active transport system, catalyzes the phosphorylation of incoming sugar substrates concomitantly with their translocation across the cell membrane. The enzyme II UlaABC PTS system is involved in ascorbate transport.</text>
</comment>
<keyword evidence="3" id="KW-0813">Transport</keyword>
<dbReference type="PANTHER" id="PTHR36203:SF1">
    <property type="entry name" value="ASCORBATE-SPECIFIC PTS SYSTEM EIIA COMPONENT"/>
    <property type="match status" value="1"/>
</dbReference>
<comment type="subunit">
    <text evidence="2">Homodimer or homotrimer. Seems to be a monomer when not phosphorylated.</text>
</comment>
<keyword evidence="7" id="KW-0598">Phosphotransferase system</keyword>
<dbReference type="PANTHER" id="PTHR36203">
    <property type="entry name" value="ASCORBATE-SPECIFIC PTS SYSTEM EIIA COMPONENT"/>
    <property type="match status" value="1"/>
</dbReference>
<evidence type="ECO:0000256" key="5">
    <source>
        <dbReference type="ARBA" id="ARBA00022553"/>
    </source>
</evidence>
<reference evidence="13 15" key="1">
    <citation type="submission" date="2015-01" db="EMBL/GenBank/DDBJ databases">
        <authorList>
            <person name="Guo J."/>
        </authorList>
    </citation>
    <scope>NUCLEOTIDE SEQUENCE [LARGE SCALE GENOMIC DNA]</scope>
    <source>
        <strain evidence="13 15">DSM 22147</strain>
    </source>
</reference>
<dbReference type="InterPro" id="IPR051351">
    <property type="entry name" value="Ascorbate-PTS_EIIA_comp"/>
</dbReference>
<dbReference type="Proteomes" id="UP000032366">
    <property type="component" value="Unassembled WGS sequence"/>
</dbReference>
<evidence type="ECO:0000313" key="13">
    <source>
        <dbReference type="EMBL" id="KIX90862.1"/>
    </source>
</evidence>
<evidence type="ECO:0000256" key="6">
    <source>
        <dbReference type="ARBA" id="ARBA00022679"/>
    </source>
</evidence>
<keyword evidence="5" id="KW-0597">Phosphoprotein</keyword>
<evidence type="ECO:0000256" key="7">
    <source>
        <dbReference type="ARBA" id="ARBA00022683"/>
    </source>
</evidence>
<reference evidence="14 16" key="2">
    <citation type="submission" date="2018-06" db="EMBL/GenBank/DDBJ databases">
        <authorList>
            <consortium name="Pathogen Informatics"/>
            <person name="Doyle S."/>
        </authorList>
    </citation>
    <scope>NUCLEOTIDE SEQUENCE [LARGE SCALE GENOMIC DNA]</scope>
    <source>
        <strain evidence="14 16">NCTC13832</strain>
    </source>
</reference>
<gene>
    <name evidence="14" type="primary">ulaC</name>
    <name evidence="14" type="ORF">NCTC13832_02323</name>
    <name evidence="13" type="ORF">TP70_05135</name>
</gene>
<evidence type="ECO:0000256" key="1">
    <source>
        <dbReference type="ARBA" id="ARBA00004496"/>
    </source>
</evidence>
<organism evidence="14 16">
    <name type="scientific">Staphylococcus microti</name>
    <dbReference type="NCBI Taxonomy" id="569857"/>
    <lineage>
        <taxon>Bacteria</taxon>
        <taxon>Bacillati</taxon>
        <taxon>Bacillota</taxon>
        <taxon>Bacilli</taxon>
        <taxon>Bacillales</taxon>
        <taxon>Staphylococcaceae</taxon>
        <taxon>Staphylococcus</taxon>
    </lineage>
</organism>
<protein>
    <recommendedName>
        <fullName evidence="10">Ascorbate-specific PTS system EIIA component</fullName>
    </recommendedName>
    <alternativeName>
        <fullName evidence="11">Ascorbate-specific phosphotransferase enzyme IIA component</fullName>
    </alternativeName>
</protein>
<dbReference type="OrthoDB" id="9776005at2"/>
<dbReference type="GO" id="GO:0009401">
    <property type="term" value="P:phosphoenolpyruvate-dependent sugar phosphotransferase system"/>
    <property type="evidence" value="ECO:0007669"/>
    <property type="project" value="UniProtKB-KW"/>
</dbReference>
<evidence type="ECO:0000313" key="15">
    <source>
        <dbReference type="Proteomes" id="UP000032366"/>
    </source>
</evidence>
<evidence type="ECO:0000256" key="9">
    <source>
        <dbReference type="ARBA" id="ARBA00037387"/>
    </source>
</evidence>
<dbReference type="Pfam" id="PF00359">
    <property type="entry name" value="PTS_EIIA_2"/>
    <property type="match status" value="1"/>
</dbReference>
<keyword evidence="4" id="KW-0963">Cytoplasm</keyword>
<accession>A0A0D6XQL2</accession>
<evidence type="ECO:0000256" key="10">
    <source>
        <dbReference type="ARBA" id="ARBA00041175"/>
    </source>
</evidence>
<dbReference type="InterPro" id="IPR016152">
    <property type="entry name" value="PTrfase/Anion_transptr"/>
</dbReference>
<keyword evidence="8" id="KW-0418">Kinase</keyword>
<dbReference type="SUPFAM" id="SSF55804">
    <property type="entry name" value="Phoshotransferase/anion transport protein"/>
    <property type="match status" value="1"/>
</dbReference>
<evidence type="ECO:0000256" key="8">
    <source>
        <dbReference type="ARBA" id="ARBA00022777"/>
    </source>
</evidence>
<feature type="domain" description="PTS EIIA type-2" evidence="12">
    <location>
        <begin position="3"/>
        <end position="145"/>
    </location>
</feature>
<dbReference type="EMBL" id="UHDT01000001">
    <property type="protein sequence ID" value="SUM58569.1"/>
    <property type="molecule type" value="Genomic_DNA"/>
</dbReference>
<evidence type="ECO:0000259" key="12">
    <source>
        <dbReference type="PROSITE" id="PS51094"/>
    </source>
</evidence>
<dbReference type="InterPro" id="IPR002178">
    <property type="entry name" value="PTS_EIIA_type-2_dom"/>
</dbReference>
<dbReference type="EMBL" id="JXWY01000033">
    <property type="protein sequence ID" value="KIX90862.1"/>
    <property type="molecule type" value="Genomic_DNA"/>
</dbReference>
<evidence type="ECO:0000256" key="3">
    <source>
        <dbReference type="ARBA" id="ARBA00022448"/>
    </source>
</evidence>
<name>A0A0D6XQL2_9STAP</name>
<evidence type="ECO:0000256" key="11">
    <source>
        <dbReference type="ARBA" id="ARBA00042072"/>
    </source>
</evidence>
<dbReference type="GO" id="GO:0016301">
    <property type="term" value="F:kinase activity"/>
    <property type="evidence" value="ECO:0007669"/>
    <property type="project" value="UniProtKB-KW"/>
</dbReference>
<dbReference type="GO" id="GO:0005737">
    <property type="term" value="C:cytoplasm"/>
    <property type="evidence" value="ECO:0007669"/>
    <property type="project" value="UniProtKB-SubCell"/>
</dbReference>
<dbReference type="Gene3D" id="3.40.930.10">
    <property type="entry name" value="Mannitol-specific EII, Chain A"/>
    <property type="match status" value="1"/>
</dbReference>
<dbReference type="AlphaFoldDB" id="A0A0D6XQL2"/>
<keyword evidence="6 14" id="KW-0808">Transferase</keyword>
<dbReference type="RefSeq" id="WP_044360085.1">
    <property type="nucleotide sequence ID" value="NZ_JXWY01000033.1"/>
</dbReference>
<proteinExistence type="predicted"/>
<evidence type="ECO:0000256" key="4">
    <source>
        <dbReference type="ARBA" id="ARBA00022490"/>
    </source>
</evidence>
<dbReference type="Proteomes" id="UP000254100">
    <property type="component" value="Unassembled WGS sequence"/>
</dbReference>
<evidence type="ECO:0000313" key="16">
    <source>
        <dbReference type="Proteomes" id="UP000254100"/>
    </source>
</evidence>
<evidence type="ECO:0000256" key="2">
    <source>
        <dbReference type="ARBA" id="ARBA00011798"/>
    </source>
</evidence>
<dbReference type="CDD" id="cd00211">
    <property type="entry name" value="PTS_IIA_fru"/>
    <property type="match status" value="1"/>
</dbReference>
<keyword evidence="15" id="KW-1185">Reference proteome</keyword>
<dbReference type="STRING" id="569857.TP70_05135"/>
<evidence type="ECO:0000313" key="14">
    <source>
        <dbReference type="EMBL" id="SUM58569.1"/>
    </source>
</evidence>